<name>X1H1V6_9ZZZZ</name>
<sequence>MLNSKLEHIKSLLLIGECEFLDFKFDMHNIFHTNNNARILNRQEFLRDVLSLVNIKRTEKVFKKSYLIIGLDENNGNYNGNHMHIGFTDFLTLTHIIQTYISPSLTAEFEEYFIMGDAKNILLSKSPVSNYDRVIMIIFTRKIGDVYEIKKEYGNKGVGFLRVGESYTRDGSSKRRITESDRII</sequence>
<evidence type="ECO:0008006" key="2">
    <source>
        <dbReference type="Google" id="ProtNLM"/>
    </source>
</evidence>
<proteinExistence type="predicted"/>
<dbReference type="EMBL" id="BARU01022871">
    <property type="protein sequence ID" value="GAH47849.1"/>
    <property type="molecule type" value="Genomic_DNA"/>
</dbReference>
<protein>
    <recommendedName>
        <fullName evidence="2">Schlafen AlbA-2 domain-containing protein</fullName>
    </recommendedName>
</protein>
<gene>
    <name evidence="1" type="ORF">S03H2_37197</name>
</gene>
<evidence type="ECO:0000313" key="1">
    <source>
        <dbReference type="EMBL" id="GAH47849.1"/>
    </source>
</evidence>
<feature type="non-terminal residue" evidence="1">
    <location>
        <position position="184"/>
    </location>
</feature>
<reference evidence="1" key="1">
    <citation type="journal article" date="2014" name="Front. Microbiol.">
        <title>High frequency of phylogenetically diverse reductive dehalogenase-homologous genes in deep subseafloor sedimentary metagenomes.</title>
        <authorList>
            <person name="Kawai M."/>
            <person name="Futagami T."/>
            <person name="Toyoda A."/>
            <person name="Takaki Y."/>
            <person name="Nishi S."/>
            <person name="Hori S."/>
            <person name="Arai W."/>
            <person name="Tsubouchi T."/>
            <person name="Morono Y."/>
            <person name="Uchiyama I."/>
            <person name="Ito T."/>
            <person name="Fujiyama A."/>
            <person name="Inagaki F."/>
            <person name="Takami H."/>
        </authorList>
    </citation>
    <scope>NUCLEOTIDE SEQUENCE</scope>
    <source>
        <strain evidence="1">Expedition CK06-06</strain>
    </source>
</reference>
<comment type="caution">
    <text evidence="1">The sequence shown here is derived from an EMBL/GenBank/DDBJ whole genome shotgun (WGS) entry which is preliminary data.</text>
</comment>
<organism evidence="1">
    <name type="scientific">marine sediment metagenome</name>
    <dbReference type="NCBI Taxonomy" id="412755"/>
    <lineage>
        <taxon>unclassified sequences</taxon>
        <taxon>metagenomes</taxon>
        <taxon>ecological metagenomes</taxon>
    </lineage>
</organism>
<dbReference type="AlphaFoldDB" id="X1H1V6"/>
<accession>X1H1V6</accession>